<dbReference type="PRINTS" id="PR00767">
    <property type="entry name" value="DBMONOXGNASE"/>
</dbReference>
<dbReference type="InterPro" id="IPR000945">
    <property type="entry name" value="DBH-like"/>
</dbReference>
<dbReference type="Gene3D" id="2.60.120.230">
    <property type="match status" value="1"/>
</dbReference>
<dbReference type="InterPro" id="IPR008977">
    <property type="entry name" value="PHM/PNGase_F_dom_sf"/>
</dbReference>
<dbReference type="SUPFAM" id="SSF49742">
    <property type="entry name" value="PHM/PNGase F"/>
    <property type="match status" value="2"/>
</dbReference>
<keyword evidence="6" id="KW-0560">Oxidoreductase</keyword>
<feature type="domain" description="Copper type II ascorbate-dependent monooxygenase N-terminal" evidence="4">
    <location>
        <begin position="34"/>
        <end position="160"/>
    </location>
</feature>
<dbReference type="Gene3D" id="2.60.120.310">
    <property type="entry name" value="Copper type II, ascorbate-dependent monooxygenase, N-terminal domain"/>
    <property type="match status" value="1"/>
</dbReference>
<dbReference type="InterPro" id="IPR024548">
    <property type="entry name" value="Cu2_monoox_C"/>
</dbReference>
<dbReference type="EC" id="1.14.17.1" evidence="6"/>
<evidence type="ECO:0000313" key="6">
    <source>
        <dbReference type="EMBL" id="KAJ7357612.1"/>
    </source>
</evidence>
<dbReference type="GO" id="GO:0030667">
    <property type="term" value="C:secretory granule membrane"/>
    <property type="evidence" value="ECO:0007669"/>
    <property type="project" value="TreeGrafter"/>
</dbReference>
<evidence type="ECO:0000256" key="3">
    <source>
        <dbReference type="ARBA" id="ARBA00023180"/>
    </source>
</evidence>
<feature type="domain" description="Copper type II ascorbate-dependent monooxygenase C-terminal" evidence="5">
    <location>
        <begin position="180"/>
        <end position="326"/>
    </location>
</feature>
<dbReference type="Proteomes" id="UP001163046">
    <property type="component" value="Unassembled WGS sequence"/>
</dbReference>
<reference evidence="6" key="1">
    <citation type="submission" date="2023-01" db="EMBL/GenBank/DDBJ databases">
        <title>Genome assembly of the deep-sea coral Lophelia pertusa.</title>
        <authorList>
            <person name="Herrera S."/>
            <person name="Cordes E."/>
        </authorList>
    </citation>
    <scope>NUCLEOTIDE SEQUENCE</scope>
    <source>
        <strain evidence="6">USNM1676648</strain>
        <tissue evidence="6">Polyp</tissue>
    </source>
</reference>
<evidence type="ECO:0000256" key="2">
    <source>
        <dbReference type="ARBA" id="ARBA00023157"/>
    </source>
</evidence>
<proteinExistence type="inferred from homology"/>
<protein>
    <submittedName>
        <fullName evidence="6">DBH-like monooxygenase protein 1</fullName>
        <ecNumber evidence="6">1.14.17.1</ecNumber>
    </submittedName>
</protein>
<dbReference type="PANTHER" id="PTHR10157:SF23">
    <property type="entry name" value="MOXD1 HOMOLOG 1"/>
    <property type="match status" value="1"/>
</dbReference>
<dbReference type="InterPro" id="IPR014784">
    <property type="entry name" value="Cu2_ascorb_mOase-like_C"/>
</dbReference>
<evidence type="ECO:0000256" key="1">
    <source>
        <dbReference type="ARBA" id="ARBA00010676"/>
    </source>
</evidence>
<gene>
    <name evidence="6" type="primary">MOXD1_15</name>
    <name evidence="6" type="ORF">OS493_024425</name>
</gene>
<dbReference type="PANTHER" id="PTHR10157">
    <property type="entry name" value="DOPAMINE BETA HYDROXYLASE RELATED"/>
    <property type="match status" value="1"/>
</dbReference>
<dbReference type="Pfam" id="PF03712">
    <property type="entry name" value="Cu2_monoox_C"/>
    <property type="match status" value="1"/>
</dbReference>
<evidence type="ECO:0000259" key="5">
    <source>
        <dbReference type="Pfam" id="PF03712"/>
    </source>
</evidence>
<dbReference type="OrthoDB" id="129121at2759"/>
<accession>A0A9W9YPV4</accession>
<dbReference type="GO" id="GO:0042420">
    <property type="term" value="P:dopamine catabolic process"/>
    <property type="evidence" value="ECO:0007669"/>
    <property type="project" value="TreeGrafter"/>
</dbReference>
<dbReference type="GO" id="GO:0042421">
    <property type="term" value="P:norepinephrine biosynthetic process"/>
    <property type="evidence" value="ECO:0007669"/>
    <property type="project" value="TreeGrafter"/>
</dbReference>
<dbReference type="AlphaFoldDB" id="A0A9W9YPV4"/>
<organism evidence="6 7">
    <name type="scientific">Desmophyllum pertusum</name>
    <dbReference type="NCBI Taxonomy" id="174260"/>
    <lineage>
        <taxon>Eukaryota</taxon>
        <taxon>Metazoa</taxon>
        <taxon>Cnidaria</taxon>
        <taxon>Anthozoa</taxon>
        <taxon>Hexacorallia</taxon>
        <taxon>Scleractinia</taxon>
        <taxon>Caryophylliina</taxon>
        <taxon>Caryophylliidae</taxon>
        <taxon>Desmophyllum</taxon>
    </lineage>
</organism>
<evidence type="ECO:0000259" key="4">
    <source>
        <dbReference type="Pfam" id="PF01082"/>
    </source>
</evidence>
<dbReference type="InterPro" id="IPR000323">
    <property type="entry name" value="Cu2_ascorb_mOase_N"/>
</dbReference>
<dbReference type="GO" id="GO:0006589">
    <property type="term" value="P:octopamine biosynthetic process"/>
    <property type="evidence" value="ECO:0007669"/>
    <property type="project" value="TreeGrafter"/>
</dbReference>
<dbReference type="GO" id="GO:0005615">
    <property type="term" value="C:extracellular space"/>
    <property type="evidence" value="ECO:0007669"/>
    <property type="project" value="TreeGrafter"/>
</dbReference>
<keyword evidence="6" id="KW-0503">Monooxygenase</keyword>
<keyword evidence="2" id="KW-1015">Disulfide bond</keyword>
<dbReference type="FunFam" id="2.60.120.230:FF:000001">
    <property type="entry name" value="Monooxygenase, DBH-like 1"/>
    <property type="match status" value="1"/>
</dbReference>
<dbReference type="GO" id="GO:0005507">
    <property type="term" value="F:copper ion binding"/>
    <property type="evidence" value="ECO:0007669"/>
    <property type="project" value="InterPro"/>
</dbReference>
<sequence length="341" mass="38840">MKKEVDKGSRSVLLLNKMDRRNVDETGWTKFTVTANVTIPANETTYWCTAVNGPNLTSTHHITAFKPIIKAGNEDLVDHYIVYGCHGFTENDFHGGVNCLGTEKVFTKVFSKCKQIHMIIVWTVGGEAFYLPQHVGVPIGGNDSPTSFLLQIAYHNPTNIKGRQDSSGVMLYYTDHLRTYEGGVVSVGVDTNDWQIIPPKQENWISTGYCMHQCNEDMFESTSPELPGGGIKIFATLIHIQSTGRAAWTKHVRDGKELPEIARLNTYDFKYQDTQILTKTQEVHIQPGDDLIHQCKYDSMKRNKLTKGGFFMQDEMCLDFLFYYPRNIWLVIMSKYLIRTF</sequence>
<dbReference type="Pfam" id="PF01082">
    <property type="entry name" value="Cu2_monooxygen"/>
    <property type="match status" value="1"/>
</dbReference>
<comment type="caution">
    <text evidence="6">The sequence shown here is derived from an EMBL/GenBank/DDBJ whole genome shotgun (WGS) entry which is preliminary data.</text>
</comment>
<keyword evidence="7" id="KW-1185">Reference proteome</keyword>
<dbReference type="EMBL" id="MU827320">
    <property type="protein sequence ID" value="KAJ7357612.1"/>
    <property type="molecule type" value="Genomic_DNA"/>
</dbReference>
<comment type="similarity">
    <text evidence="1">Belongs to the copper type II ascorbate-dependent monooxygenase family.</text>
</comment>
<dbReference type="GO" id="GO:0004500">
    <property type="term" value="F:dopamine beta-monooxygenase activity"/>
    <property type="evidence" value="ECO:0007669"/>
    <property type="project" value="UniProtKB-EC"/>
</dbReference>
<keyword evidence="3" id="KW-0325">Glycoprotein</keyword>
<evidence type="ECO:0000313" key="7">
    <source>
        <dbReference type="Proteomes" id="UP001163046"/>
    </source>
</evidence>
<dbReference type="InterPro" id="IPR036939">
    <property type="entry name" value="Cu2_ascorb_mOase_N_sf"/>
</dbReference>
<dbReference type="InterPro" id="IPR028460">
    <property type="entry name" value="Tbh/DBH"/>
</dbReference>
<name>A0A9W9YPV4_9CNID</name>